<sequence length="384" mass="42877">MLGRDRRHRVPGVNVVGYLGGNFGVAQNLLSLSHSLTSAHYPFDLTRIDAGTAYTRAATIFDTRVVSINTRLIQLFCVNSDQMPLVVDAVKAREGLSDYRIGYWFWELANFPEPWLAALDLVDEIWAPSRFIEASLRRVTNKKITYMPVAVEFETAAVADASIQTLPKDRFLFLFSYDFHSFAERKNPAAVVDAFQRAFPEDDRVGLVVKTVHGAQHPEAYNALLALQARDARVTVIDKVLPRDQMYALIERCDAYVSLHRSEGFGLGMAEAMYLGKPVIGTAYSGNEDFMTAENSCLVDYQLVPVPEGAYPFAPGQVWADPDVAQAAEYMKRLVEDAAFRQSIGRQARETIRTRHGYEAVGSLMARRLDEIAAGLRSSEHDKA</sequence>
<dbReference type="KEGG" id="haz:A9404_09595"/>
<protein>
    <recommendedName>
        <fullName evidence="1">Glycosyl transferase family 1 domain-containing protein</fullName>
    </recommendedName>
</protein>
<dbReference type="AlphaFoldDB" id="A0A191ZKJ8"/>
<dbReference type="EMBL" id="CP016027">
    <property type="protein sequence ID" value="ANJ68404.1"/>
    <property type="molecule type" value="Genomic_DNA"/>
</dbReference>
<reference evidence="2 3" key="1">
    <citation type="submission" date="2016-06" db="EMBL/GenBank/DDBJ databases">
        <title>Insight into the functional genes involving in sulfur oxidation in Pearl River water.</title>
        <authorList>
            <person name="Luo J."/>
            <person name="Tan X."/>
            <person name="Lin W."/>
        </authorList>
    </citation>
    <scope>NUCLEOTIDE SEQUENCE [LARGE SCALE GENOMIC DNA]</scope>
    <source>
        <strain evidence="2 3">LS2</strain>
    </source>
</reference>
<evidence type="ECO:0000313" key="3">
    <source>
        <dbReference type="Proteomes" id="UP000078596"/>
    </source>
</evidence>
<evidence type="ECO:0000313" key="2">
    <source>
        <dbReference type="EMBL" id="ANJ68404.1"/>
    </source>
</evidence>
<gene>
    <name evidence="2" type="ORF">A9404_09595</name>
</gene>
<dbReference type="Gene3D" id="3.40.50.2000">
    <property type="entry name" value="Glycogen Phosphorylase B"/>
    <property type="match status" value="1"/>
</dbReference>
<proteinExistence type="predicted"/>
<feature type="domain" description="Glycosyl transferase family 1" evidence="1">
    <location>
        <begin position="180"/>
        <end position="350"/>
    </location>
</feature>
<dbReference type="Proteomes" id="UP000078596">
    <property type="component" value="Chromosome"/>
</dbReference>
<dbReference type="PANTHER" id="PTHR46656:SF3">
    <property type="entry name" value="PUTATIVE-RELATED"/>
    <property type="match status" value="1"/>
</dbReference>
<name>A0A191ZKJ8_9GAMM</name>
<accession>A0A191ZKJ8</accession>
<dbReference type="Pfam" id="PF00534">
    <property type="entry name" value="Glycos_transf_1"/>
    <property type="match status" value="1"/>
</dbReference>
<keyword evidence="3" id="KW-1185">Reference proteome</keyword>
<organism evidence="2 3">
    <name type="scientific">Halothiobacillus diazotrophicus</name>
    <dbReference type="NCBI Taxonomy" id="1860122"/>
    <lineage>
        <taxon>Bacteria</taxon>
        <taxon>Pseudomonadati</taxon>
        <taxon>Pseudomonadota</taxon>
        <taxon>Gammaproteobacteria</taxon>
        <taxon>Chromatiales</taxon>
        <taxon>Halothiobacillaceae</taxon>
        <taxon>Halothiobacillus</taxon>
    </lineage>
</organism>
<dbReference type="InterPro" id="IPR001296">
    <property type="entry name" value="Glyco_trans_1"/>
</dbReference>
<dbReference type="PANTHER" id="PTHR46656">
    <property type="entry name" value="PUTATIVE-RELATED"/>
    <property type="match status" value="1"/>
</dbReference>
<dbReference type="STRING" id="1860122.A9404_09595"/>
<dbReference type="CDD" id="cd03801">
    <property type="entry name" value="GT4_PimA-like"/>
    <property type="match status" value="1"/>
</dbReference>
<dbReference type="SUPFAM" id="SSF53756">
    <property type="entry name" value="UDP-Glycosyltransferase/glycogen phosphorylase"/>
    <property type="match status" value="1"/>
</dbReference>
<evidence type="ECO:0000259" key="1">
    <source>
        <dbReference type="Pfam" id="PF00534"/>
    </source>
</evidence>
<dbReference type="GO" id="GO:0016757">
    <property type="term" value="F:glycosyltransferase activity"/>
    <property type="evidence" value="ECO:0007669"/>
    <property type="project" value="InterPro"/>
</dbReference>